<keyword evidence="9" id="KW-1185">Reference proteome</keyword>
<dbReference type="Gene3D" id="3.50.50.100">
    <property type="match status" value="1"/>
</dbReference>
<sequence length="489" mass="54001">MNGPGCAAGFRHHTRYARSMSGNRKRILIVGGGYVGLVTALRLQKLLRRQLKRGEVEIVVVDPRSFMTYQPFLPEASAGSLEPRHVVVPLRRVLDKCDVRTARVTRIDHARRIATLAPHVGDPYDLRYDELVVGVGAVPRTLPIPGLAEFGIGFKTIEEAIGLRNRVLDKLDEADALPYSDPRFRELRARLLTFVFVGGGFAGVEALAELEDMARDACRLYNEVKREDMRWVLVEAAGKIIPEFGEELSDYTRQRLEERGIEVKLNTRLESCVNGHIVLSDGTEFDADTLVWTAGVKPNPMLRDTDLPLGPKGHVVCLPTLQVKDTPHAWAAGDCAQVPDLAKGPGAYCPPTAQHGVRQAKHLARNIQRVMQGKPPTPFKHKNKGAVAGLGLHKGVANLLGWIHLKGWPAWFVHRTYHLYAVPTLNRKVRTVVDWTLALFFRREIVSLGTLHSPREEFAEVAAESAPQPEAASRTPGQPVPKAGAPKAG</sequence>
<dbReference type="PRINTS" id="PR00368">
    <property type="entry name" value="FADPNR"/>
</dbReference>
<accession>A0A132MN17</accession>
<evidence type="ECO:0000313" key="8">
    <source>
        <dbReference type="EMBL" id="KWW99125.1"/>
    </source>
</evidence>
<dbReference type="STRING" id="1469144.LI90_758"/>
<dbReference type="InterPro" id="IPR045024">
    <property type="entry name" value="NDH-2"/>
</dbReference>
<feature type="compositionally biased region" description="Low complexity" evidence="6">
    <location>
        <begin position="460"/>
        <end position="473"/>
    </location>
</feature>
<dbReference type="PANTHER" id="PTHR43706">
    <property type="entry name" value="NADH DEHYDROGENASE"/>
    <property type="match status" value="1"/>
</dbReference>
<proteinExistence type="inferred from homology"/>
<keyword evidence="4 8" id="KW-0560">Oxidoreductase</keyword>
<evidence type="ECO:0000256" key="4">
    <source>
        <dbReference type="ARBA" id="ARBA00023002"/>
    </source>
</evidence>
<feature type="region of interest" description="Disordered" evidence="6">
    <location>
        <begin position="459"/>
        <end position="489"/>
    </location>
</feature>
<dbReference type="AlphaFoldDB" id="A0A132MN17"/>
<feature type="domain" description="FAD/NAD(P)-binding" evidence="7">
    <location>
        <begin position="26"/>
        <end position="342"/>
    </location>
</feature>
<evidence type="ECO:0000256" key="2">
    <source>
        <dbReference type="ARBA" id="ARBA00022630"/>
    </source>
</evidence>
<keyword evidence="2" id="KW-0285">Flavoprotein</keyword>
<dbReference type="InterPro" id="IPR036188">
    <property type="entry name" value="FAD/NAD-bd_sf"/>
</dbReference>
<comment type="similarity">
    <text evidence="1">Belongs to the NADH dehydrogenase family.</text>
</comment>
<dbReference type="PANTHER" id="PTHR43706:SF45">
    <property type="entry name" value="NADH DEHYDROGENASE-LIKE PROTEIN RV1812C"/>
    <property type="match status" value="1"/>
</dbReference>
<dbReference type="GO" id="GO:0003954">
    <property type="term" value="F:NADH dehydrogenase activity"/>
    <property type="evidence" value="ECO:0007669"/>
    <property type="project" value="InterPro"/>
</dbReference>
<keyword evidence="3" id="KW-0274">FAD</keyword>
<organism evidence="8 9">
    <name type="scientific">Carbonactinospora thermoautotrophica</name>
    <dbReference type="NCBI Taxonomy" id="1469144"/>
    <lineage>
        <taxon>Bacteria</taxon>
        <taxon>Bacillati</taxon>
        <taxon>Actinomycetota</taxon>
        <taxon>Actinomycetes</taxon>
        <taxon>Kitasatosporales</taxon>
        <taxon>Carbonactinosporaceae</taxon>
        <taxon>Carbonactinospora</taxon>
    </lineage>
</organism>
<evidence type="ECO:0000256" key="3">
    <source>
        <dbReference type="ARBA" id="ARBA00022827"/>
    </source>
</evidence>
<name>A0A132MN17_9ACTN</name>
<comment type="caution">
    <text evidence="8">The sequence shown here is derived from an EMBL/GenBank/DDBJ whole genome shotgun (WGS) entry which is preliminary data.</text>
</comment>
<dbReference type="Pfam" id="PF07992">
    <property type="entry name" value="Pyr_redox_2"/>
    <property type="match status" value="1"/>
</dbReference>
<protein>
    <submittedName>
        <fullName evidence="8">NADH dehydrogenase</fullName>
        <ecNumber evidence="8">1.6.99.3</ecNumber>
    </submittedName>
</protein>
<evidence type="ECO:0000256" key="6">
    <source>
        <dbReference type="SAM" id="MobiDB-lite"/>
    </source>
</evidence>
<evidence type="ECO:0000259" key="7">
    <source>
        <dbReference type="Pfam" id="PF07992"/>
    </source>
</evidence>
<dbReference type="PATRIC" id="fig|1469144.10.peg.869"/>
<dbReference type="PRINTS" id="PR00411">
    <property type="entry name" value="PNDRDTASEI"/>
</dbReference>
<dbReference type="SUPFAM" id="SSF51905">
    <property type="entry name" value="FAD/NAD(P)-binding domain"/>
    <property type="match status" value="1"/>
</dbReference>
<keyword evidence="5" id="KW-0520">NAD</keyword>
<dbReference type="InterPro" id="IPR023753">
    <property type="entry name" value="FAD/NAD-binding_dom"/>
</dbReference>
<gene>
    <name evidence="8" type="ORF">LI90_758</name>
</gene>
<reference evidence="9" key="1">
    <citation type="submission" date="2015-04" db="EMBL/GenBank/DDBJ databases">
        <title>Physiological reanalysis, assessment of diazotrophy, and genome sequences of multiple isolates of Streptomyces thermoautotrophicus.</title>
        <authorList>
            <person name="MacKellar D.C."/>
            <person name="Lieber L."/>
            <person name="Norman J."/>
            <person name="Bolger A."/>
            <person name="Tobin C."/>
            <person name="Murray J.W."/>
            <person name="Chang R."/>
            <person name="Ford T."/>
            <person name="Nguyen P.Q."/>
            <person name="Woodward J."/>
            <person name="Permingeat H."/>
            <person name="Joshi N.S."/>
            <person name="Silver P.A."/>
            <person name="Usadel B."/>
            <person name="Rutherford A.W."/>
            <person name="Friesen M."/>
            <person name="Prell J."/>
        </authorList>
    </citation>
    <scope>NUCLEOTIDE SEQUENCE [LARGE SCALE GENOMIC DNA]</scope>
    <source>
        <strain evidence="9">H1</strain>
    </source>
</reference>
<evidence type="ECO:0000256" key="5">
    <source>
        <dbReference type="ARBA" id="ARBA00023027"/>
    </source>
</evidence>
<evidence type="ECO:0000313" key="9">
    <source>
        <dbReference type="Proteomes" id="UP000070188"/>
    </source>
</evidence>
<evidence type="ECO:0000256" key="1">
    <source>
        <dbReference type="ARBA" id="ARBA00005272"/>
    </source>
</evidence>
<dbReference type="EC" id="1.6.99.3" evidence="8"/>
<dbReference type="EMBL" id="LAXD01000001">
    <property type="protein sequence ID" value="KWW99125.1"/>
    <property type="molecule type" value="Genomic_DNA"/>
</dbReference>
<dbReference type="Proteomes" id="UP000070188">
    <property type="component" value="Unassembled WGS sequence"/>
</dbReference>